<keyword evidence="6" id="KW-0969">Cilium</keyword>
<comment type="subcellular location">
    <subcellularLocation>
        <location evidence="1">Cytoplasm</location>
        <location evidence="1">Cytoskeleton</location>
        <location evidence="1">Flagellum axoneme</location>
    </subcellularLocation>
</comment>
<dbReference type="GO" id="GO:0005737">
    <property type="term" value="C:cytoplasm"/>
    <property type="evidence" value="ECO:0007669"/>
    <property type="project" value="TreeGrafter"/>
</dbReference>
<accession>A0A8B8IID8</accession>
<dbReference type="AlphaFoldDB" id="A0A8B8IID8"/>
<dbReference type="OrthoDB" id="10254713at2759"/>
<dbReference type="Proteomes" id="UP001652626">
    <property type="component" value="Chromosome 19"/>
</dbReference>
<evidence type="ECO:0000256" key="2">
    <source>
        <dbReference type="ARBA" id="ARBA00008222"/>
    </source>
</evidence>
<keyword evidence="11" id="KW-1185">Reference proteome</keyword>
<dbReference type="GO" id="GO:0031514">
    <property type="term" value="C:motile cilium"/>
    <property type="evidence" value="ECO:0007669"/>
    <property type="project" value="TreeGrafter"/>
</dbReference>
<feature type="coiled-coil region" evidence="10">
    <location>
        <begin position="224"/>
        <end position="251"/>
    </location>
</feature>
<dbReference type="CDD" id="cd23766">
    <property type="entry name" value="IQCG"/>
    <property type="match status" value="1"/>
</dbReference>
<evidence type="ECO:0000256" key="1">
    <source>
        <dbReference type="ARBA" id="ARBA00004611"/>
    </source>
</evidence>
<dbReference type="SMART" id="SM00015">
    <property type="entry name" value="IQ"/>
    <property type="match status" value="1"/>
</dbReference>
<organism evidence="11 12">
    <name type="scientific">Vanessa tameamea</name>
    <name type="common">Kamehameha butterfly</name>
    <dbReference type="NCBI Taxonomy" id="334116"/>
    <lineage>
        <taxon>Eukaryota</taxon>
        <taxon>Metazoa</taxon>
        <taxon>Ecdysozoa</taxon>
        <taxon>Arthropoda</taxon>
        <taxon>Hexapoda</taxon>
        <taxon>Insecta</taxon>
        <taxon>Pterygota</taxon>
        <taxon>Neoptera</taxon>
        <taxon>Endopterygota</taxon>
        <taxon>Lepidoptera</taxon>
        <taxon>Glossata</taxon>
        <taxon>Ditrysia</taxon>
        <taxon>Papilionoidea</taxon>
        <taxon>Nymphalidae</taxon>
        <taxon>Nymphalinae</taxon>
        <taxon>Vanessa</taxon>
    </lineage>
</organism>
<keyword evidence="8" id="KW-0966">Cell projection</keyword>
<keyword evidence="5" id="KW-0282">Flagellum</keyword>
<protein>
    <recommendedName>
        <fullName evidence="3">Dynein regulatory complex protein 9</fullName>
    </recommendedName>
    <alternativeName>
        <fullName evidence="9">IQ domain-containing protein G</fullName>
    </alternativeName>
</protein>
<keyword evidence="7" id="KW-0206">Cytoskeleton</keyword>
<evidence type="ECO:0000256" key="4">
    <source>
        <dbReference type="ARBA" id="ARBA00022490"/>
    </source>
</evidence>
<dbReference type="GeneID" id="113401235"/>
<dbReference type="InterPro" id="IPR000048">
    <property type="entry name" value="IQ_motif_EF-hand-BS"/>
</dbReference>
<evidence type="ECO:0000256" key="9">
    <source>
        <dbReference type="ARBA" id="ARBA00032183"/>
    </source>
</evidence>
<evidence type="ECO:0000256" key="7">
    <source>
        <dbReference type="ARBA" id="ARBA00023212"/>
    </source>
</evidence>
<dbReference type="PROSITE" id="PS50096">
    <property type="entry name" value="IQ"/>
    <property type="match status" value="1"/>
</dbReference>
<dbReference type="OMA" id="QHNHIKS"/>
<dbReference type="InterPro" id="IPR042618">
    <property type="entry name" value="IQCG"/>
</dbReference>
<evidence type="ECO:0000256" key="10">
    <source>
        <dbReference type="SAM" id="Coils"/>
    </source>
</evidence>
<comment type="similarity">
    <text evidence="2">Belongs to the DRC9 family.</text>
</comment>
<dbReference type="GO" id="GO:0044782">
    <property type="term" value="P:cilium organization"/>
    <property type="evidence" value="ECO:0007669"/>
    <property type="project" value="TreeGrafter"/>
</dbReference>
<dbReference type="Pfam" id="PF00612">
    <property type="entry name" value="IQ"/>
    <property type="match status" value="1"/>
</dbReference>
<gene>
    <name evidence="12" type="primary">LOC113401235</name>
</gene>
<dbReference type="RefSeq" id="XP_026496858.2">
    <property type="nucleotide sequence ID" value="XM_026641073.2"/>
</dbReference>
<dbReference type="PANTHER" id="PTHR14871:SF1">
    <property type="entry name" value="DYNEIN REGULATORY COMPLEX PROTEIN 9"/>
    <property type="match status" value="1"/>
</dbReference>
<evidence type="ECO:0000256" key="5">
    <source>
        <dbReference type="ARBA" id="ARBA00022846"/>
    </source>
</evidence>
<evidence type="ECO:0000256" key="3">
    <source>
        <dbReference type="ARBA" id="ARBA00013738"/>
    </source>
</evidence>
<name>A0A8B8IID8_VANTA</name>
<evidence type="ECO:0000256" key="8">
    <source>
        <dbReference type="ARBA" id="ARBA00023273"/>
    </source>
</evidence>
<sequence>MRVTKTMSDLGLLVALKFGISQPEIKDELEVIDYGKIDSNEYKLNKLDNDRKLIINAVTSTYIDLIQTKTFRTLQNTVNTIVNLDNHRIELFNDEAKNKILRRELNKQIRQQHNHIKSVIYDSDATIDALRSEVEDANLNAEIRSRYVDRWQTARTEQHNQTIYDKEALPTAVIEYYKHRADSEQRVHSEVELLVTISINETLEKVDDWMNKYDKDMEKIDLKIQIQKNDYQNMLDKRINLEEKIEKHKTMIKEWIDFKAEREKVRLYREMMTKSAIIVQAWWRGLLVRRQLGPYKVAKKKGGDKKKK</sequence>
<dbReference type="PANTHER" id="PTHR14871">
    <property type="entry name" value="DYNEIN REGULATORY COMPLEX PROTEIN 9"/>
    <property type="match status" value="1"/>
</dbReference>
<evidence type="ECO:0000256" key="6">
    <source>
        <dbReference type="ARBA" id="ARBA00023069"/>
    </source>
</evidence>
<reference evidence="12" key="1">
    <citation type="submission" date="2025-08" db="UniProtKB">
        <authorList>
            <consortium name="RefSeq"/>
        </authorList>
    </citation>
    <scope>IDENTIFICATION</scope>
    <source>
        <tissue evidence="12">Whole body</tissue>
    </source>
</reference>
<evidence type="ECO:0000313" key="11">
    <source>
        <dbReference type="Proteomes" id="UP001652626"/>
    </source>
</evidence>
<keyword evidence="10" id="KW-0175">Coiled coil</keyword>
<keyword evidence="4" id="KW-0963">Cytoplasm</keyword>
<evidence type="ECO:0000313" key="12">
    <source>
        <dbReference type="RefSeq" id="XP_026496858.2"/>
    </source>
</evidence>
<proteinExistence type="inferred from homology"/>